<dbReference type="Gene3D" id="1.25.40.10">
    <property type="entry name" value="Tetratricopeptide repeat domain"/>
    <property type="match status" value="1"/>
</dbReference>
<name>A0ABS7J8R9_9SPHN</name>
<dbReference type="EMBL" id="JAIGNO010000012">
    <property type="protein sequence ID" value="MBX7483713.1"/>
    <property type="molecule type" value="Genomic_DNA"/>
</dbReference>
<comment type="caution">
    <text evidence="1">The sequence shown here is derived from an EMBL/GenBank/DDBJ whole genome shotgun (WGS) entry which is preliminary data.</text>
</comment>
<proteinExistence type="predicted"/>
<reference evidence="1 2" key="1">
    <citation type="submission" date="2021-08" db="EMBL/GenBank/DDBJ databases">
        <title>Comparative Genomics Analysis of the Genus Qipengyuania Reveals Extensive Genetic Diversity and Metabolic Versatility, Including the Description of Fifteen Novel Species.</title>
        <authorList>
            <person name="Liu Y."/>
        </authorList>
    </citation>
    <scope>NUCLEOTIDE SEQUENCE [LARGE SCALE GENOMIC DNA]</scope>
    <source>
        <strain evidence="1 2">6D47A</strain>
    </source>
</reference>
<protein>
    <submittedName>
        <fullName evidence="1">DUF1570 domain-containing protein</fullName>
    </submittedName>
</protein>
<accession>A0ABS7J8R9</accession>
<keyword evidence="2" id="KW-1185">Reference proteome</keyword>
<organism evidence="1 2">
    <name type="scientific">Qipengyuania qiaonensis</name>
    <dbReference type="NCBI Taxonomy" id="2867240"/>
    <lineage>
        <taxon>Bacteria</taxon>
        <taxon>Pseudomonadati</taxon>
        <taxon>Pseudomonadota</taxon>
        <taxon>Alphaproteobacteria</taxon>
        <taxon>Sphingomonadales</taxon>
        <taxon>Erythrobacteraceae</taxon>
        <taxon>Qipengyuania</taxon>
    </lineage>
</organism>
<sequence>MSYVTGREVDKPSPSNRVTVFAVGGSRTMRELSERKNVGGFYIPRAGGSVAFVPNVRPTSGELEWSMTILLHEYAHHFLIGSARFAMPRWIDEGGAEFFASARFPRTGQVEIGRPAYHRAAELALAPEVSMEDLFERGNVQRGAAVPRDDFYGRSWALYHYLTFDQSRQGQLQDYVGRIAGGAASMDAAQAVFGDIDTLGKDLDRYLKKRRILSFNIPPDRLPIGAVTVERLSEGMGDMLPVIIRSKRGVNREQAVELLGEARDVASRYPQDAGVLAALAEAEFDAGNDDRAIAAADAALAIDPSAKNALVQKGYALFRKAADAEDEEAAYTAAMQPFSALNRLEQDHPLPLIYYYRSFVERGEAPNETARHALERAAQLSPFDRGLAMQAGLMQAREGKIALARHTLGPVAANPHGGGMATAAQSYIEAMAQVEEGTEWKPQPISNLADELAAIAKDMAEGEGDEGD</sequence>
<gene>
    <name evidence="1" type="ORF">K3174_14350</name>
</gene>
<dbReference type="InterPro" id="IPR011990">
    <property type="entry name" value="TPR-like_helical_dom_sf"/>
</dbReference>
<evidence type="ECO:0000313" key="1">
    <source>
        <dbReference type="EMBL" id="MBX7483713.1"/>
    </source>
</evidence>
<dbReference type="SUPFAM" id="SSF48452">
    <property type="entry name" value="TPR-like"/>
    <property type="match status" value="1"/>
</dbReference>
<evidence type="ECO:0000313" key="2">
    <source>
        <dbReference type="Proteomes" id="UP000755104"/>
    </source>
</evidence>
<dbReference type="RefSeq" id="WP_221559827.1">
    <property type="nucleotide sequence ID" value="NZ_JAIGNO010000012.1"/>
</dbReference>
<dbReference type="Proteomes" id="UP000755104">
    <property type="component" value="Unassembled WGS sequence"/>
</dbReference>